<protein>
    <submittedName>
        <fullName evidence="1">Uncharacterized protein</fullName>
    </submittedName>
</protein>
<organism evidence="1 2">
    <name type="scientific">Rhizobium leguminosarum bv. viciae</name>
    <dbReference type="NCBI Taxonomy" id="387"/>
    <lineage>
        <taxon>Bacteria</taxon>
        <taxon>Pseudomonadati</taxon>
        <taxon>Pseudomonadota</taxon>
        <taxon>Alphaproteobacteria</taxon>
        <taxon>Hyphomicrobiales</taxon>
        <taxon>Rhizobiaceae</taxon>
        <taxon>Rhizobium/Agrobacterium group</taxon>
        <taxon>Rhizobium</taxon>
    </lineage>
</organism>
<sequence>MSSNADNVIFSGFEDTVDTLELEEATKAFCLEFDPLERDAMIILRDDLTGAAFTECHVQAERIIKKGTTDVPLDPDEAPEYRANRDVVYSHAAFERMQQDAMQGRKFSNIVCEYSPGKDRPLEVIGGQHRFEAIVGGVSAGVNVHHGLKVYFNLNKEQRLDVQVISNTNISVPTDLLDRMFATIEGTDLREWCQKCGLLDKGRDFADMNKRGNPITVKEARTFIVNYFLGRAIAPDKFEFVETTPIVVESGTRNPKLWSEVKENHAELWADPGLLKA</sequence>
<dbReference type="AlphaFoldDB" id="A0A7G6RHS1"/>
<proteinExistence type="predicted"/>
<accession>A0A7G6RHS1</accession>
<name>A0A7G6RHS1_RHILV</name>
<evidence type="ECO:0000313" key="1">
    <source>
        <dbReference type="EMBL" id="QND41803.1"/>
    </source>
</evidence>
<dbReference type="EMBL" id="CP050549">
    <property type="protein sequence ID" value="QND41803.1"/>
    <property type="molecule type" value="Genomic_DNA"/>
</dbReference>
<dbReference type="Proteomes" id="UP000515518">
    <property type="component" value="Chromosome"/>
</dbReference>
<reference evidence="2" key="1">
    <citation type="journal article" date="2020" name="Mol. Plant Microbe">
        <title>Rhizobial microsymbionts of the narrowly endemic Oxytropis species growing in Kamchatka are characterized by significant genetic diversity and possess a set of genes that are associated with T3SS and T6SS secretion systems and can affect the development of symbiosis.</title>
        <authorList>
            <person name="Safronova V."/>
            <person name="Guro P."/>
            <person name="Sazanova A."/>
            <person name="Kuznetsova I."/>
            <person name="Belimov A."/>
            <person name="Yakubov V."/>
            <person name="Chirak E."/>
            <person name="Afonin A."/>
            <person name="Gogolev Y."/>
            <person name="Andronov E."/>
            <person name="Tikhonovich I."/>
        </authorList>
    </citation>
    <scope>NUCLEOTIDE SEQUENCE [LARGE SCALE GENOMIC DNA]</scope>
    <source>
        <strain evidence="2">RCAM0610</strain>
    </source>
</reference>
<evidence type="ECO:0000313" key="2">
    <source>
        <dbReference type="Proteomes" id="UP000515518"/>
    </source>
</evidence>
<gene>
    <name evidence="1" type="ORF">HB770_03960</name>
</gene>